<dbReference type="PANTHER" id="PTHR11748:SF114">
    <property type="entry name" value="ARYL-ALCOHOL OXIDASE VANILLYL-ALCOHOL OXIDASE (AFU_ORTHOLOGUE AFUA_3G09500)-RELATED"/>
    <property type="match status" value="1"/>
</dbReference>
<dbReference type="GO" id="GO:0008720">
    <property type="term" value="F:D-lactate dehydrogenase (NAD+) activity"/>
    <property type="evidence" value="ECO:0007669"/>
    <property type="project" value="TreeGrafter"/>
</dbReference>
<keyword evidence="1" id="KW-0285">Flavoprotein</keyword>
<dbReference type="OrthoDB" id="9811557at2"/>
<dbReference type="SUPFAM" id="SSF56176">
    <property type="entry name" value="FAD-binding/transporter-associated domain-like"/>
    <property type="match status" value="1"/>
</dbReference>
<dbReference type="InterPro" id="IPR016167">
    <property type="entry name" value="FAD-bd_PCMH_sub1"/>
</dbReference>
<dbReference type="InterPro" id="IPR016164">
    <property type="entry name" value="FAD-linked_Oxase-like_C"/>
</dbReference>
<dbReference type="Gene3D" id="3.40.462.10">
    <property type="entry name" value="FAD-linked oxidases, C-terminal domain"/>
    <property type="match status" value="1"/>
</dbReference>
<dbReference type="SUPFAM" id="SSF55103">
    <property type="entry name" value="FAD-linked oxidases, C-terminal domain"/>
    <property type="match status" value="1"/>
</dbReference>
<dbReference type="RefSeq" id="WP_063376659.1">
    <property type="nucleotide sequence ID" value="NZ_AUXT01000147.1"/>
</dbReference>
<dbReference type="Pfam" id="PF01565">
    <property type="entry name" value="FAD_binding_4"/>
    <property type="match status" value="1"/>
</dbReference>
<evidence type="ECO:0000313" key="5">
    <source>
        <dbReference type="Proteomes" id="UP000076587"/>
    </source>
</evidence>
<dbReference type="Gene3D" id="3.30.465.10">
    <property type="match status" value="1"/>
</dbReference>
<accession>A0A167CZK5</accession>
<dbReference type="InterPro" id="IPR036318">
    <property type="entry name" value="FAD-bd_PCMH-like_sf"/>
</dbReference>
<comment type="caution">
    <text evidence="4">The sequence shown here is derived from an EMBL/GenBank/DDBJ whole genome shotgun (WGS) entry which is preliminary data.</text>
</comment>
<dbReference type="AlphaFoldDB" id="A0A167CZK5"/>
<dbReference type="Proteomes" id="UP000076587">
    <property type="component" value="Unassembled WGS sequence"/>
</dbReference>
<gene>
    <name evidence="4" type="ORF">N482_08215</name>
</gene>
<proteinExistence type="predicted"/>
<keyword evidence="2" id="KW-0274">FAD</keyword>
<feature type="domain" description="FAD-binding PCMH-type" evidence="3">
    <location>
        <begin position="36"/>
        <end position="223"/>
    </location>
</feature>
<dbReference type="Gene3D" id="3.30.43.10">
    <property type="entry name" value="Uridine Diphospho-n-acetylenolpyruvylglucosamine Reductase, domain 2"/>
    <property type="match status" value="1"/>
</dbReference>
<reference evidence="4 5" key="1">
    <citation type="submission" date="2013-07" db="EMBL/GenBank/DDBJ databases">
        <title>Comparative Genomic and Metabolomic Analysis of Twelve Strains of Pseudoalteromonas luteoviolacea.</title>
        <authorList>
            <person name="Vynne N.G."/>
            <person name="Mansson M."/>
            <person name="Gram L."/>
        </authorList>
    </citation>
    <scope>NUCLEOTIDE SEQUENCE [LARGE SCALE GENOMIC DNA]</scope>
    <source>
        <strain evidence="4 5">NCIMB 1942</strain>
    </source>
</reference>
<organism evidence="4 5">
    <name type="scientific">Pseudoalteromonas luteoviolacea NCIMB 1942</name>
    <dbReference type="NCBI Taxonomy" id="1365253"/>
    <lineage>
        <taxon>Bacteria</taxon>
        <taxon>Pseudomonadati</taxon>
        <taxon>Pseudomonadota</taxon>
        <taxon>Gammaproteobacteria</taxon>
        <taxon>Alteromonadales</taxon>
        <taxon>Pseudoalteromonadaceae</taxon>
        <taxon>Pseudoalteromonas</taxon>
    </lineage>
</organism>
<dbReference type="EMBL" id="AUXT01000147">
    <property type="protein sequence ID" value="KZN48247.1"/>
    <property type="molecule type" value="Genomic_DNA"/>
</dbReference>
<dbReference type="InterPro" id="IPR016170">
    <property type="entry name" value="Cytok_DH_C_sf"/>
</dbReference>
<dbReference type="PATRIC" id="fig|1365253.3.peg.1898"/>
<protein>
    <recommendedName>
        <fullName evidence="3">FAD-binding PCMH-type domain-containing protein</fullName>
    </recommendedName>
</protein>
<dbReference type="GO" id="GO:0071949">
    <property type="term" value="F:FAD binding"/>
    <property type="evidence" value="ECO:0007669"/>
    <property type="project" value="InterPro"/>
</dbReference>
<evidence type="ECO:0000259" key="3">
    <source>
        <dbReference type="PROSITE" id="PS51387"/>
    </source>
</evidence>
<sequence>MSIENAWQQWGEILGADNICCEGERLSSYETATFETNIKVGGVLKVKTRQQLQQVLQTANAERVAVYPISAGKNYGYGSKVPTQSGSVVIDLSSMTRIIDFDEKHGTLTVEPGVTFEQVHQFLVAQNSAFSIAGTGAAPSSSLIGNAVERGIGKGLASNRIDNICNLEVVLPDGKCIHTGLGRFENAKGKTITKLGPGPFLDGLFTQSNMGVVTAMTFWLTPIPEAFTTFIYCVKDESKLPQIIDKLRELKQRDILRSSTTLFNGHRILGYTGKYPWDLTDGGRSLTEQEIATALKRSLPVVAKWYGDGALFCHTRAQAKAEIKIVKQALSGLVTNLTFFREPYVSLAERALKIVGKFSKKSFINPLETYFRKSMYLGHPLPITQTLGSTYIRKKMELPNADKIDPDRDGCGTYWMGPIIPFEGGEVEAAIQIVKEVMTEYGYEPAMTLQCVSARQIDIIISISFDRDLPGEDQNAKACHDALLEKLYLAGYYPYRLGNQSQTLLPTPDDDYLDFLNSVKSALDPNGVLSPGRYDFKQSI</sequence>
<dbReference type="InterPro" id="IPR016169">
    <property type="entry name" value="FAD-bd_PCMH_sub2"/>
</dbReference>
<evidence type="ECO:0000256" key="1">
    <source>
        <dbReference type="ARBA" id="ARBA00022630"/>
    </source>
</evidence>
<dbReference type="Gene3D" id="1.10.45.10">
    <property type="entry name" value="Vanillyl-alcohol Oxidase, Chain A, domain 4"/>
    <property type="match status" value="1"/>
</dbReference>
<dbReference type="GO" id="GO:0004458">
    <property type="term" value="F:D-lactate dehydrogenase (cytochrome) activity"/>
    <property type="evidence" value="ECO:0007669"/>
    <property type="project" value="TreeGrafter"/>
</dbReference>
<evidence type="ECO:0000313" key="4">
    <source>
        <dbReference type="EMBL" id="KZN48247.1"/>
    </source>
</evidence>
<evidence type="ECO:0000256" key="2">
    <source>
        <dbReference type="ARBA" id="ARBA00022827"/>
    </source>
</evidence>
<dbReference type="InterPro" id="IPR006094">
    <property type="entry name" value="Oxid_FAD_bind_N"/>
</dbReference>
<name>A0A167CZK5_9GAMM</name>
<dbReference type="InterPro" id="IPR016171">
    <property type="entry name" value="Vanillyl_alc_oxidase_C-sub2"/>
</dbReference>
<dbReference type="GO" id="GO:1903457">
    <property type="term" value="P:lactate catabolic process"/>
    <property type="evidence" value="ECO:0007669"/>
    <property type="project" value="TreeGrafter"/>
</dbReference>
<dbReference type="PROSITE" id="PS51387">
    <property type="entry name" value="FAD_PCMH"/>
    <property type="match status" value="1"/>
</dbReference>
<dbReference type="InterPro" id="IPR016166">
    <property type="entry name" value="FAD-bd_PCMH"/>
</dbReference>
<dbReference type="PANTHER" id="PTHR11748">
    <property type="entry name" value="D-LACTATE DEHYDROGENASE"/>
    <property type="match status" value="1"/>
</dbReference>